<dbReference type="InterPro" id="IPR050600">
    <property type="entry name" value="SETD3_SETD6_MTase"/>
</dbReference>
<dbReference type="OrthoDB" id="441812at2759"/>
<reference evidence="2 3" key="1">
    <citation type="submission" date="2016-07" db="EMBL/GenBank/DDBJ databases">
        <title>Pervasive Adenine N6-methylation of Active Genes in Fungi.</title>
        <authorList>
            <consortium name="DOE Joint Genome Institute"/>
            <person name="Mondo S.J."/>
            <person name="Dannebaum R.O."/>
            <person name="Kuo R.C."/>
            <person name="Labutti K."/>
            <person name="Haridas S."/>
            <person name="Kuo A."/>
            <person name="Salamov A."/>
            <person name="Ahrendt S.R."/>
            <person name="Lipzen A."/>
            <person name="Sullivan W."/>
            <person name="Andreopoulos W.B."/>
            <person name="Clum A."/>
            <person name="Lindquist E."/>
            <person name="Daum C."/>
            <person name="Ramamoorthy G.K."/>
            <person name="Gryganskyi A."/>
            <person name="Culley D."/>
            <person name="Magnuson J.K."/>
            <person name="James T.Y."/>
            <person name="O'Malley M.A."/>
            <person name="Stajich J.E."/>
            <person name="Spatafora J.W."/>
            <person name="Visel A."/>
            <person name="Grigoriev I.V."/>
        </authorList>
    </citation>
    <scope>NUCLEOTIDE SEQUENCE [LARGE SCALE GENOMIC DNA]</scope>
    <source>
        <strain evidence="2 3">68-887.2</strain>
    </source>
</reference>
<evidence type="ECO:0000313" key="2">
    <source>
        <dbReference type="EMBL" id="ORY27175.1"/>
    </source>
</evidence>
<dbReference type="STRING" id="71784.A0A1Y2AZ87"/>
<dbReference type="Gene3D" id="3.90.1410.10">
    <property type="entry name" value="set domain protein methyltransferase, domain 1"/>
    <property type="match status" value="1"/>
</dbReference>
<evidence type="ECO:0000259" key="1">
    <source>
        <dbReference type="PROSITE" id="PS50280"/>
    </source>
</evidence>
<dbReference type="Pfam" id="PF00856">
    <property type="entry name" value="SET"/>
    <property type="match status" value="1"/>
</dbReference>
<dbReference type="GO" id="GO:0005634">
    <property type="term" value="C:nucleus"/>
    <property type="evidence" value="ECO:0007669"/>
    <property type="project" value="TreeGrafter"/>
</dbReference>
<dbReference type="InterPro" id="IPR001214">
    <property type="entry name" value="SET_dom"/>
</dbReference>
<comment type="caution">
    <text evidence="2">The sequence shown here is derived from an EMBL/GenBank/DDBJ whole genome shotgun (WGS) entry which is preliminary data.</text>
</comment>
<protein>
    <recommendedName>
        <fullName evidence="1">SET domain-containing protein</fullName>
    </recommendedName>
</protein>
<dbReference type="PANTHER" id="PTHR13271:SF34">
    <property type="entry name" value="N-LYSINE METHYLTRANSFERASE SETD6"/>
    <property type="match status" value="1"/>
</dbReference>
<dbReference type="SUPFAM" id="SSF82199">
    <property type="entry name" value="SET domain"/>
    <property type="match status" value="1"/>
</dbReference>
<dbReference type="CDD" id="cd10527">
    <property type="entry name" value="SET_LSMT"/>
    <property type="match status" value="1"/>
</dbReference>
<name>A0A1Y2AZ87_9TREE</name>
<dbReference type="PANTHER" id="PTHR13271">
    <property type="entry name" value="UNCHARACTERIZED PUTATIVE METHYLTRANSFERASE"/>
    <property type="match status" value="1"/>
</dbReference>
<accession>A0A1Y2AZ87</accession>
<sequence>MSMPSHGLLEGHPPPSRELLAQWLDAHGVIRNDGLDVIDMEDGSGWTIRANRDIEMGEALCQIPKSAVLSSRSSSLPPLPVLNLQLDLSGKKPETNNHTILFLALALLHEFRLGAESKWYGYLQSLPREPVLLPVLWEEESSAGQGGRIASGWLKGTEAEKELRRKDAEGLSLGDIRQFYLATAQHLPPTTCHPAPSPESAFLYAYSLVSTRAFIIDLYHIIALCPFADLFNHSSLNPHSSLTSDDFVCHICGSLTPCSHDVISTSGVVMRLDHLGDWELRRITEDGKGIGDCVEMRAEREIAKGEEVYNCYGEGMGDARLLVEWGFVGEEFAGDGITWDVDELSLKEDTGETVDIDWSELAEKTPDAGEETERLIGSSKDRLLNLAQSGEISLELFAHLFEDTTGMHDPKTLLTEVAKMVEHLQIAWMSCQDGNSANLTDTELAVARRIVHVFDTRLGQMRRSDFPLEELFELRDSLPSDTRCQQMALTLTINERSLLQSARQKWVDLLEASKLRA</sequence>
<dbReference type="InParanoid" id="A0A1Y2AZ87"/>
<evidence type="ECO:0000313" key="3">
    <source>
        <dbReference type="Proteomes" id="UP000193986"/>
    </source>
</evidence>
<feature type="domain" description="SET" evidence="1">
    <location>
        <begin position="33"/>
        <end position="313"/>
    </location>
</feature>
<dbReference type="AlphaFoldDB" id="A0A1Y2AZ87"/>
<keyword evidence="3" id="KW-1185">Reference proteome</keyword>
<dbReference type="InterPro" id="IPR046341">
    <property type="entry name" value="SET_dom_sf"/>
</dbReference>
<dbReference type="PROSITE" id="PS50280">
    <property type="entry name" value="SET"/>
    <property type="match status" value="1"/>
</dbReference>
<dbReference type="EMBL" id="MCFC01000040">
    <property type="protein sequence ID" value="ORY27175.1"/>
    <property type="molecule type" value="Genomic_DNA"/>
</dbReference>
<dbReference type="Proteomes" id="UP000193986">
    <property type="component" value="Unassembled WGS sequence"/>
</dbReference>
<dbReference type="GO" id="GO:0016279">
    <property type="term" value="F:protein-lysine N-methyltransferase activity"/>
    <property type="evidence" value="ECO:0007669"/>
    <property type="project" value="TreeGrafter"/>
</dbReference>
<proteinExistence type="predicted"/>
<gene>
    <name evidence="2" type="ORF">BCR39DRAFT_538739</name>
</gene>
<organism evidence="2 3">
    <name type="scientific">Naematelia encephala</name>
    <dbReference type="NCBI Taxonomy" id="71784"/>
    <lineage>
        <taxon>Eukaryota</taxon>
        <taxon>Fungi</taxon>
        <taxon>Dikarya</taxon>
        <taxon>Basidiomycota</taxon>
        <taxon>Agaricomycotina</taxon>
        <taxon>Tremellomycetes</taxon>
        <taxon>Tremellales</taxon>
        <taxon>Naemateliaceae</taxon>
        <taxon>Naematelia</taxon>
    </lineage>
</organism>